<name>A0A932CN15_UNCTE</name>
<dbReference type="InterPro" id="IPR027396">
    <property type="entry name" value="DsrEFH-like"/>
</dbReference>
<evidence type="ECO:0000313" key="2">
    <source>
        <dbReference type="Proteomes" id="UP000769766"/>
    </source>
</evidence>
<proteinExistence type="predicted"/>
<dbReference type="Proteomes" id="UP000769766">
    <property type="component" value="Unassembled WGS sequence"/>
</dbReference>
<organism evidence="1 2">
    <name type="scientific">Tectimicrobiota bacterium</name>
    <dbReference type="NCBI Taxonomy" id="2528274"/>
    <lineage>
        <taxon>Bacteria</taxon>
        <taxon>Pseudomonadati</taxon>
        <taxon>Nitrospinota/Tectimicrobiota group</taxon>
        <taxon>Candidatus Tectimicrobiota</taxon>
    </lineage>
</organism>
<dbReference type="AlphaFoldDB" id="A0A932CN15"/>
<comment type="caution">
    <text evidence="1">The sequence shown here is derived from an EMBL/GenBank/DDBJ whole genome shotgun (WGS) entry which is preliminary data.</text>
</comment>
<evidence type="ECO:0000313" key="1">
    <source>
        <dbReference type="EMBL" id="MBI2875961.1"/>
    </source>
</evidence>
<protein>
    <submittedName>
        <fullName evidence="1">DsrE/DsrF/DrsH-like family protein</fullName>
    </submittedName>
</protein>
<dbReference type="Pfam" id="PF13686">
    <property type="entry name" value="DrsE_2"/>
    <property type="match status" value="1"/>
</dbReference>
<dbReference type="EMBL" id="JACPRF010000113">
    <property type="protein sequence ID" value="MBI2875961.1"/>
    <property type="molecule type" value="Genomic_DNA"/>
</dbReference>
<dbReference type="SUPFAM" id="SSF75169">
    <property type="entry name" value="DsrEFH-like"/>
    <property type="match status" value="1"/>
</dbReference>
<reference evidence="1" key="1">
    <citation type="submission" date="2020-07" db="EMBL/GenBank/DDBJ databases">
        <title>Huge and variable diversity of episymbiotic CPR bacteria and DPANN archaea in groundwater ecosystems.</title>
        <authorList>
            <person name="He C.Y."/>
            <person name="Keren R."/>
            <person name="Whittaker M."/>
            <person name="Farag I.F."/>
            <person name="Doudna J."/>
            <person name="Cate J.H.D."/>
            <person name="Banfield J.F."/>
        </authorList>
    </citation>
    <scope>NUCLEOTIDE SEQUENCE</scope>
    <source>
        <strain evidence="1">NC_groundwater_672_Ag_B-0.1um_62_36</strain>
    </source>
</reference>
<accession>A0A932CN15</accession>
<gene>
    <name evidence="1" type="ORF">HYY20_03695</name>
</gene>
<dbReference type="Gene3D" id="3.40.1260.10">
    <property type="entry name" value="DsrEFH-like"/>
    <property type="match status" value="1"/>
</dbReference>
<sequence>MGKIVLICRDALENSIIGNVGLAMEAKKAGEEPAVIFTQEALAALAGSSCDWSPLFRPREMRMRITRAANGRGIPAASPKDDRWSDMKRLLQGAKEAGVGLYACPMWSDLLGLKGKLPAELTEIDLGSAFQALKEADVVIGSL</sequence>
<dbReference type="InterPro" id="IPR032836">
    <property type="entry name" value="DsrE2-like"/>
</dbReference>